<proteinExistence type="predicted"/>
<dbReference type="Proteomes" id="UP000281553">
    <property type="component" value="Unassembled WGS sequence"/>
</dbReference>
<protein>
    <submittedName>
        <fullName evidence="1">Uncharacterized protein</fullName>
    </submittedName>
</protein>
<reference evidence="1 2" key="1">
    <citation type="submission" date="2018-11" db="EMBL/GenBank/DDBJ databases">
        <authorList>
            <consortium name="Pathogen Informatics"/>
        </authorList>
    </citation>
    <scope>NUCLEOTIDE SEQUENCE [LARGE SCALE GENOMIC DNA]</scope>
</reference>
<sequence length="86" mass="9206">MKLSALGELLAAETSSSGGVSSGDPANSRQFEHLDRTLALTYLVGLLIKFELAVPLDSRHLLMPTLLPAKSPRTAGNAEAISRQRF</sequence>
<accession>A0A3P7NY00</accession>
<keyword evidence="2" id="KW-1185">Reference proteome</keyword>
<evidence type="ECO:0000313" key="1">
    <source>
        <dbReference type="EMBL" id="VDN34921.1"/>
    </source>
</evidence>
<dbReference type="EMBL" id="UYRU01086168">
    <property type="protein sequence ID" value="VDN34921.1"/>
    <property type="molecule type" value="Genomic_DNA"/>
</dbReference>
<evidence type="ECO:0000313" key="2">
    <source>
        <dbReference type="Proteomes" id="UP000281553"/>
    </source>
</evidence>
<dbReference type="AlphaFoldDB" id="A0A3P7NY00"/>
<name>A0A3P7NY00_DIBLA</name>
<gene>
    <name evidence="1" type="ORF">DILT_LOCUS16634</name>
</gene>
<organism evidence="1 2">
    <name type="scientific">Dibothriocephalus latus</name>
    <name type="common">Fish tapeworm</name>
    <name type="synonym">Diphyllobothrium latum</name>
    <dbReference type="NCBI Taxonomy" id="60516"/>
    <lineage>
        <taxon>Eukaryota</taxon>
        <taxon>Metazoa</taxon>
        <taxon>Spiralia</taxon>
        <taxon>Lophotrochozoa</taxon>
        <taxon>Platyhelminthes</taxon>
        <taxon>Cestoda</taxon>
        <taxon>Eucestoda</taxon>
        <taxon>Diphyllobothriidea</taxon>
        <taxon>Diphyllobothriidae</taxon>
        <taxon>Dibothriocephalus</taxon>
    </lineage>
</organism>